<evidence type="ECO:0000259" key="1">
    <source>
        <dbReference type="Pfam" id="PF13229"/>
    </source>
</evidence>
<dbReference type="InterPro" id="IPR006626">
    <property type="entry name" value="PbH1"/>
</dbReference>
<dbReference type="AlphaFoldDB" id="C1E5R6"/>
<gene>
    <name evidence="2" type="ORF">MICPUN_100403</name>
</gene>
<feature type="domain" description="Right handed beta helix" evidence="1">
    <location>
        <begin position="2"/>
        <end position="127"/>
    </location>
</feature>
<evidence type="ECO:0000313" key="2">
    <source>
        <dbReference type="EMBL" id="ACO63681.1"/>
    </source>
</evidence>
<dbReference type="InterPro" id="IPR011050">
    <property type="entry name" value="Pectin_lyase_fold/virulence"/>
</dbReference>
<dbReference type="GeneID" id="8243329"/>
<dbReference type="RefSeq" id="XP_002502423.1">
    <property type="nucleotide sequence ID" value="XM_002502377.1"/>
</dbReference>
<dbReference type="SMART" id="SM00710">
    <property type="entry name" value="PbH1"/>
    <property type="match status" value="3"/>
</dbReference>
<dbReference type="InterPro" id="IPR012334">
    <property type="entry name" value="Pectin_lyas_fold"/>
</dbReference>
<proteinExistence type="predicted"/>
<dbReference type="Gene3D" id="2.160.20.10">
    <property type="entry name" value="Single-stranded right-handed beta-helix, Pectin lyase-like"/>
    <property type="match status" value="1"/>
</dbReference>
<protein>
    <recommendedName>
        <fullName evidence="1">Right handed beta helix domain-containing protein</fullName>
    </recommendedName>
</protein>
<name>C1E5R6_MICCC</name>
<dbReference type="InParanoid" id="C1E5R6"/>
<evidence type="ECO:0000313" key="3">
    <source>
        <dbReference type="Proteomes" id="UP000002009"/>
    </source>
</evidence>
<dbReference type="OrthoDB" id="427974at2759"/>
<keyword evidence="3" id="KW-1185">Reference proteome</keyword>
<dbReference type="KEGG" id="mis:MICPUN_100403"/>
<dbReference type="EMBL" id="CP001326">
    <property type="protein sequence ID" value="ACO63681.1"/>
    <property type="molecule type" value="Genomic_DNA"/>
</dbReference>
<dbReference type="Pfam" id="PF13229">
    <property type="entry name" value="Beta_helix"/>
    <property type="match status" value="1"/>
</dbReference>
<dbReference type="Proteomes" id="UP000002009">
    <property type="component" value="Chromosome 5"/>
</dbReference>
<dbReference type="InterPro" id="IPR039448">
    <property type="entry name" value="Beta_helix"/>
</dbReference>
<dbReference type="SUPFAM" id="SSF51126">
    <property type="entry name" value="Pectin lyase-like"/>
    <property type="match status" value="1"/>
</dbReference>
<accession>C1E5R6</accession>
<reference evidence="2 3" key="1">
    <citation type="journal article" date="2009" name="Science">
        <title>Green evolution and dynamic adaptations revealed by genomes of the marine picoeukaryotes Micromonas.</title>
        <authorList>
            <person name="Worden A.Z."/>
            <person name="Lee J.H."/>
            <person name="Mock T."/>
            <person name="Rouze P."/>
            <person name="Simmons M.P."/>
            <person name="Aerts A.L."/>
            <person name="Allen A.E."/>
            <person name="Cuvelier M.L."/>
            <person name="Derelle E."/>
            <person name="Everett M.V."/>
            <person name="Foulon E."/>
            <person name="Grimwood J."/>
            <person name="Gundlach H."/>
            <person name="Henrissat B."/>
            <person name="Napoli C."/>
            <person name="McDonald S.M."/>
            <person name="Parker M.S."/>
            <person name="Rombauts S."/>
            <person name="Salamov A."/>
            <person name="Von Dassow P."/>
            <person name="Badger J.H."/>
            <person name="Coutinho P.M."/>
            <person name="Demir E."/>
            <person name="Dubchak I."/>
            <person name="Gentemann C."/>
            <person name="Eikrem W."/>
            <person name="Gready J.E."/>
            <person name="John U."/>
            <person name="Lanier W."/>
            <person name="Lindquist E.A."/>
            <person name="Lucas S."/>
            <person name="Mayer K.F."/>
            <person name="Moreau H."/>
            <person name="Not F."/>
            <person name="Otillar R."/>
            <person name="Panaud O."/>
            <person name="Pangilinan J."/>
            <person name="Paulsen I."/>
            <person name="Piegu B."/>
            <person name="Poliakov A."/>
            <person name="Robbens S."/>
            <person name="Schmutz J."/>
            <person name="Toulza E."/>
            <person name="Wyss T."/>
            <person name="Zelensky A."/>
            <person name="Zhou K."/>
            <person name="Armbrust E.V."/>
            <person name="Bhattacharya D."/>
            <person name="Goodenough U.W."/>
            <person name="Van de Peer Y."/>
            <person name="Grigoriev I.V."/>
        </authorList>
    </citation>
    <scope>NUCLEOTIDE SEQUENCE [LARGE SCALE GENOMIC DNA]</scope>
    <source>
        <strain evidence="3">RCC299 / NOUM17</strain>
    </source>
</reference>
<dbReference type="STRING" id="296587.C1E5R6"/>
<organism evidence="2 3">
    <name type="scientific">Micromonas commoda (strain RCC299 / NOUM17 / CCMP2709)</name>
    <name type="common">Picoplanktonic green alga</name>
    <dbReference type="NCBI Taxonomy" id="296587"/>
    <lineage>
        <taxon>Eukaryota</taxon>
        <taxon>Viridiplantae</taxon>
        <taxon>Chlorophyta</taxon>
        <taxon>Mamiellophyceae</taxon>
        <taxon>Mamiellales</taxon>
        <taxon>Mamiellaceae</taxon>
        <taxon>Micromonas</taxon>
    </lineage>
</organism>
<sequence>MRGCDVRSDTGSGVAAEGAQLDVEDCVVSNCKTHGVAVYGDLFGSGGFGRVVECEIRDNGEDGVLVRGGAVAEVAGNEVFDNGRFGVELVDVGAGCVVVDNAVGVGRKGRRGVVVDDAVADVEVSGNRERL</sequence>